<proteinExistence type="predicted"/>
<feature type="region of interest" description="Disordered" evidence="1">
    <location>
        <begin position="28"/>
        <end position="48"/>
    </location>
</feature>
<protein>
    <submittedName>
        <fullName evidence="3">Uncharacterized protein</fullName>
    </submittedName>
</protein>
<comment type="caution">
    <text evidence="3">The sequence shown here is derived from an EMBL/GenBank/DDBJ whole genome shotgun (WGS) entry which is preliminary data.</text>
</comment>
<evidence type="ECO:0000313" key="3">
    <source>
        <dbReference type="EMBL" id="MFC5342755.1"/>
    </source>
</evidence>
<gene>
    <name evidence="3" type="ORF">ACFPIE_02445</name>
</gene>
<evidence type="ECO:0000256" key="1">
    <source>
        <dbReference type="SAM" id="MobiDB-lite"/>
    </source>
</evidence>
<organism evidence="3 4">
    <name type="scientific">Brevundimonas staleyi</name>
    <dbReference type="NCBI Taxonomy" id="74326"/>
    <lineage>
        <taxon>Bacteria</taxon>
        <taxon>Pseudomonadati</taxon>
        <taxon>Pseudomonadota</taxon>
        <taxon>Alphaproteobacteria</taxon>
        <taxon>Caulobacterales</taxon>
        <taxon>Caulobacteraceae</taxon>
        <taxon>Brevundimonas</taxon>
    </lineage>
</organism>
<sequence length="48" mass="5922">MTIEWIWMSIAMLCTVAAVLYITHMRDERRWSRDEERKAEWDRTHPAE</sequence>
<keyword evidence="2" id="KW-0812">Transmembrane</keyword>
<name>A0ABW0FLV4_9CAUL</name>
<reference evidence="4" key="1">
    <citation type="journal article" date="2019" name="Int. J. Syst. Evol. Microbiol.">
        <title>The Global Catalogue of Microorganisms (GCM) 10K type strain sequencing project: providing services to taxonomists for standard genome sequencing and annotation.</title>
        <authorList>
            <consortium name="The Broad Institute Genomics Platform"/>
            <consortium name="The Broad Institute Genome Sequencing Center for Infectious Disease"/>
            <person name="Wu L."/>
            <person name="Ma J."/>
        </authorList>
    </citation>
    <scope>NUCLEOTIDE SEQUENCE [LARGE SCALE GENOMIC DNA]</scope>
    <source>
        <strain evidence="4">JCM 12125</strain>
    </source>
</reference>
<keyword evidence="4" id="KW-1185">Reference proteome</keyword>
<feature type="transmembrane region" description="Helical" evidence="2">
    <location>
        <begin position="6"/>
        <end position="23"/>
    </location>
</feature>
<keyword evidence="2" id="KW-0472">Membrane</keyword>
<dbReference type="Proteomes" id="UP001596152">
    <property type="component" value="Unassembled WGS sequence"/>
</dbReference>
<evidence type="ECO:0000313" key="4">
    <source>
        <dbReference type="Proteomes" id="UP001596152"/>
    </source>
</evidence>
<evidence type="ECO:0000256" key="2">
    <source>
        <dbReference type="SAM" id="Phobius"/>
    </source>
</evidence>
<keyword evidence="2" id="KW-1133">Transmembrane helix</keyword>
<dbReference type="EMBL" id="JBHSLF010000004">
    <property type="protein sequence ID" value="MFC5342755.1"/>
    <property type="molecule type" value="Genomic_DNA"/>
</dbReference>
<accession>A0ABW0FLV4</accession>
<dbReference type="RefSeq" id="WP_374038675.1">
    <property type="nucleotide sequence ID" value="NZ_CP169082.1"/>
</dbReference>